<dbReference type="Gene3D" id="2.60.200.30">
    <property type="entry name" value="Probable inorganic polyphosphate/atp-NAD kinase, domain 2"/>
    <property type="match status" value="1"/>
</dbReference>
<dbReference type="FunFam" id="2.60.200.30:FF:000009">
    <property type="entry name" value="Poly(P)/ATP NAD kinase"/>
    <property type="match status" value="1"/>
</dbReference>
<dbReference type="GO" id="GO:0006741">
    <property type="term" value="P:NADP+ biosynthetic process"/>
    <property type="evidence" value="ECO:0007669"/>
    <property type="project" value="InterPro"/>
</dbReference>
<evidence type="ECO:0000256" key="4">
    <source>
        <dbReference type="ARBA" id="ARBA00022777"/>
    </source>
</evidence>
<feature type="region of interest" description="Disordered" evidence="8">
    <location>
        <begin position="365"/>
        <end position="389"/>
    </location>
</feature>
<dbReference type="Proteomes" id="UP001195914">
    <property type="component" value="Unassembled WGS sequence"/>
</dbReference>
<evidence type="ECO:0000256" key="1">
    <source>
        <dbReference type="ARBA" id="ARBA00010995"/>
    </source>
</evidence>
<dbReference type="AlphaFoldDB" id="A0AAD9G9M3"/>
<protein>
    <submittedName>
        <fullName evidence="9">ATP-NAD-dependent kinase</fullName>
    </submittedName>
</protein>
<evidence type="ECO:0000256" key="6">
    <source>
        <dbReference type="ARBA" id="ARBA00022857"/>
    </source>
</evidence>
<keyword evidence="7" id="KW-0520">NAD</keyword>
<dbReference type="InterPro" id="IPR017438">
    <property type="entry name" value="ATP-NAD_kinase_N"/>
</dbReference>
<dbReference type="InterPro" id="IPR002504">
    <property type="entry name" value="NADK"/>
</dbReference>
<evidence type="ECO:0000256" key="3">
    <source>
        <dbReference type="ARBA" id="ARBA00022741"/>
    </source>
</evidence>
<dbReference type="HAMAP" id="MF_00361">
    <property type="entry name" value="NAD_kinase"/>
    <property type="match status" value="1"/>
</dbReference>
<dbReference type="InterPro" id="IPR017437">
    <property type="entry name" value="ATP-NAD_kinase_PpnK-typ_C"/>
</dbReference>
<dbReference type="PANTHER" id="PTHR20275:SF0">
    <property type="entry name" value="NAD KINASE"/>
    <property type="match status" value="1"/>
</dbReference>
<proteinExistence type="inferred from homology"/>
<dbReference type="EMBL" id="JAHBMH010000063">
    <property type="protein sequence ID" value="KAK1934352.1"/>
    <property type="molecule type" value="Genomic_DNA"/>
</dbReference>
<comment type="caution">
    <text evidence="9">The sequence shown here is derived from an EMBL/GenBank/DDBJ whole genome shotgun (WGS) entry which is preliminary data.</text>
</comment>
<keyword evidence="6" id="KW-0521">NADP</keyword>
<dbReference type="GO" id="GO:0019674">
    <property type="term" value="P:NAD+ metabolic process"/>
    <property type="evidence" value="ECO:0007669"/>
    <property type="project" value="InterPro"/>
</dbReference>
<evidence type="ECO:0000256" key="2">
    <source>
        <dbReference type="ARBA" id="ARBA00022679"/>
    </source>
</evidence>
<reference evidence="9" key="2">
    <citation type="submission" date="2021-05" db="EMBL/GenBank/DDBJ databases">
        <authorList>
            <person name="Pain A."/>
        </authorList>
    </citation>
    <scope>NUCLEOTIDE SEQUENCE</scope>
    <source>
        <strain evidence="9">1802A</strain>
    </source>
</reference>
<dbReference type="PANTHER" id="PTHR20275">
    <property type="entry name" value="NAD KINASE"/>
    <property type="match status" value="1"/>
</dbReference>
<dbReference type="GO" id="GO:0003951">
    <property type="term" value="F:NAD+ kinase activity"/>
    <property type="evidence" value="ECO:0007669"/>
    <property type="project" value="InterPro"/>
</dbReference>
<sequence length="389" mass="43003">MDGRSIGAGFKAKRECLADPANVAKLLSSTNTEELPPIEQDVVVVYQRKPKKILICSSKTEDAVINARQEVLKHVMEVLDCVVVVHDCFLPVVEAETHRLWGVVYNPGTNIPSEPEKEEKELCELQTDDVELIIAIGGDGTILKVIKMFPHVIPPVIGLSMGSMGYLAKFNMDQVKETLSGITEHGLTVSRRRLLHVEIYDQDDQLIARRNALNECVVDRGISPYIATLDVYYQGSYFTTVTGDGLLISTPSGSTAYSMAAGGPIVHPVVSSMLFTVICPHSISFRPVVLPSDSVLDIIIPADNRAPVRVCVDGNYDCELQQGCHLKITTSSIAFPLVLPNNTRTGEEWNRALKNHLHWNHRVRQQPMQTPAEVPSMHPGIKQKEHDSQ</sequence>
<name>A0AAD9G9M3_BABDI</name>
<keyword evidence="5" id="KW-0067">ATP-binding</keyword>
<dbReference type="InterPro" id="IPR016064">
    <property type="entry name" value="NAD/diacylglycerol_kinase_sf"/>
</dbReference>
<keyword evidence="4 9" id="KW-0418">Kinase</keyword>
<keyword evidence="10" id="KW-1185">Reference proteome</keyword>
<accession>A0AAD9G9M3</accession>
<evidence type="ECO:0000256" key="7">
    <source>
        <dbReference type="ARBA" id="ARBA00023027"/>
    </source>
</evidence>
<gene>
    <name evidence="9" type="ORF">X943_001194</name>
</gene>
<keyword evidence="3" id="KW-0547">Nucleotide-binding</keyword>
<keyword evidence="2" id="KW-0808">Transferase</keyword>
<reference evidence="9" key="1">
    <citation type="journal article" date="2014" name="Nucleic Acids Res.">
        <title>The evolutionary dynamics of variant antigen genes in Babesia reveal a history of genomic innovation underlying host-parasite interaction.</title>
        <authorList>
            <person name="Jackson A.P."/>
            <person name="Otto T.D."/>
            <person name="Darby A."/>
            <person name="Ramaprasad A."/>
            <person name="Xia D."/>
            <person name="Echaide I.E."/>
            <person name="Farber M."/>
            <person name="Gahlot S."/>
            <person name="Gamble J."/>
            <person name="Gupta D."/>
            <person name="Gupta Y."/>
            <person name="Jackson L."/>
            <person name="Malandrin L."/>
            <person name="Malas T.B."/>
            <person name="Moussa E."/>
            <person name="Nair M."/>
            <person name="Reid A.J."/>
            <person name="Sanders M."/>
            <person name="Sharma J."/>
            <person name="Tracey A."/>
            <person name="Quail M.A."/>
            <person name="Weir W."/>
            <person name="Wastling J.M."/>
            <person name="Hall N."/>
            <person name="Willadsen P."/>
            <person name="Lingelbach K."/>
            <person name="Shiels B."/>
            <person name="Tait A."/>
            <person name="Berriman M."/>
            <person name="Allred D.R."/>
            <person name="Pain A."/>
        </authorList>
    </citation>
    <scope>NUCLEOTIDE SEQUENCE</scope>
    <source>
        <strain evidence="9">1802A</strain>
    </source>
</reference>
<dbReference type="Pfam" id="PF20143">
    <property type="entry name" value="NAD_kinase_C"/>
    <property type="match status" value="1"/>
</dbReference>
<evidence type="ECO:0000313" key="10">
    <source>
        <dbReference type="Proteomes" id="UP001195914"/>
    </source>
</evidence>
<dbReference type="Gene3D" id="3.40.50.10330">
    <property type="entry name" value="Probable inorganic polyphosphate/atp-NAD kinase, domain 1"/>
    <property type="match status" value="1"/>
</dbReference>
<comment type="similarity">
    <text evidence="1">Belongs to the NAD kinase family.</text>
</comment>
<evidence type="ECO:0000256" key="8">
    <source>
        <dbReference type="SAM" id="MobiDB-lite"/>
    </source>
</evidence>
<dbReference type="Pfam" id="PF01513">
    <property type="entry name" value="NAD_kinase"/>
    <property type="match status" value="1"/>
</dbReference>
<evidence type="ECO:0000313" key="9">
    <source>
        <dbReference type="EMBL" id="KAK1934352.1"/>
    </source>
</evidence>
<dbReference type="SUPFAM" id="SSF111331">
    <property type="entry name" value="NAD kinase/diacylglycerol kinase-like"/>
    <property type="match status" value="1"/>
</dbReference>
<evidence type="ECO:0000256" key="5">
    <source>
        <dbReference type="ARBA" id="ARBA00022840"/>
    </source>
</evidence>
<organism evidence="9 10">
    <name type="scientific">Babesia divergens</name>
    <dbReference type="NCBI Taxonomy" id="32595"/>
    <lineage>
        <taxon>Eukaryota</taxon>
        <taxon>Sar</taxon>
        <taxon>Alveolata</taxon>
        <taxon>Apicomplexa</taxon>
        <taxon>Aconoidasida</taxon>
        <taxon>Piroplasmida</taxon>
        <taxon>Babesiidae</taxon>
        <taxon>Babesia</taxon>
    </lineage>
</organism>
<dbReference type="GO" id="GO:0005524">
    <property type="term" value="F:ATP binding"/>
    <property type="evidence" value="ECO:0007669"/>
    <property type="project" value="UniProtKB-KW"/>
</dbReference>